<dbReference type="CDD" id="cd11883">
    <property type="entry name" value="SH3_Sdc25"/>
    <property type="match status" value="1"/>
</dbReference>
<protein>
    <recommendedName>
        <fullName evidence="12">Ras GEF</fullName>
    </recommendedName>
</protein>
<feature type="compositionally biased region" description="Low complexity" evidence="5">
    <location>
        <begin position="605"/>
        <end position="618"/>
    </location>
</feature>
<dbReference type="OrthoDB" id="546434at2759"/>
<dbReference type="CDD" id="cd00155">
    <property type="entry name" value="RasGEF"/>
    <property type="match status" value="1"/>
</dbReference>
<dbReference type="SMART" id="SM00456">
    <property type="entry name" value="WW"/>
    <property type="match status" value="1"/>
</dbReference>
<dbReference type="Pfam" id="PF25006">
    <property type="entry name" value="DUF7783"/>
    <property type="match status" value="1"/>
</dbReference>
<dbReference type="InterPro" id="IPR000651">
    <property type="entry name" value="Ras-like_Gua-exchang_fac_N"/>
</dbReference>
<feature type="compositionally biased region" description="Acidic residues" evidence="5">
    <location>
        <begin position="1252"/>
        <end position="1270"/>
    </location>
</feature>
<dbReference type="PRINTS" id="PR00452">
    <property type="entry name" value="SH3DOMAIN"/>
</dbReference>
<feature type="region of interest" description="Disordered" evidence="5">
    <location>
        <begin position="588"/>
        <end position="642"/>
    </location>
</feature>
<evidence type="ECO:0000313" key="11">
    <source>
        <dbReference type="Proteomes" id="UP000053593"/>
    </source>
</evidence>
<dbReference type="PROSITE" id="PS50212">
    <property type="entry name" value="RASGEF_NTER"/>
    <property type="match status" value="1"/>
</dbReference>
<dbReference type="CDD" id="cd06224">
    <property type="entry name" value="REM"/>
    <property type="match status" value="1"/>
</dbReference>
<name>A0A0D0CU08_9AGAR</name>
<dbReference type="PANTHER" id="PTHR23113">
    <property type="entry name" value="GUANINE NUCLEOTIDE EXCHANGE FACTOR"/>
    <property type="match status" value="1"/>
</dbReference>
<reference evidence="10 11" key="1">
    <citation type="submission" date="2014-04" db="EMBL/GenBank/DDBJ databases">
        <title>Evolutionary Origins and Diversification of the Mycorrhizal Mutualists.</title>
        <authorList>
            <consortium name="DOE Joint Genome Institute"/>
            <consortium name="Mycorrhizal Genomics Consortium"/>
            <person name="Kohler A."/>
            <person name="Kuo A."/>
            <person name="Nagy L.G."/>
            <person name="Floudas D."/>
            <person name="Copeland A."/>
            <person name="Barry K.W."/>
            <person name="Cichocki N."/>
            <person name="Veneault-Fourrey C."/>
            <person name="LaButti K."/>
            <person name="Lindquist E.A."/>
            <person name="Lipzen A."/>
            <person name="Lundell T."/>
            <person name="Morin E."/>
            <person name="Murat C."/>
            <person name="Riley R."/>
            <person name="Ohm R."/>
            <person name="Sun H."/>
            <person name="Tunlid A."/>
            <person name="Henrissat B."/>
            <person name="Grigoriev I.V."/>
            <person name="Hibbett D.S."/>
            <person name="Martin F."/>
        </authorList>
    </citation>
    <scope>NUCLEOTIDE SEQUENCE [LARGE SCALE GENOMIC DNA]</scope>
    <source>
        <strain evidence="10 11">FD-317 M1</strain>
    </source>
</reference>
<evidence type="ECO:0000256" key="2">
    <source>
        <dbReference type="ARBA" id="ARBA00022658"/>
    </source>
</evidence>
<dbReference type="Pfam" id="PF00617">
    <property type="entry name" value="RasGEF"/>
    <property type="match status" value="1"/>
</dbReference>
<feature type="domain" description="WW" evidence="8">
    <location>
        <begin position="356"/>
        <end position="390"/>
    </location>
</feature>
<evidence type="ECO:0000313" key="10">
    <source>
        <dbReference type="EMBL" id="KIK59298.1"/>
    </source>
</evidence>
<dbReference type="GO" id="GO:0005886">
    <property type="term" value="C:plasma membrane"/>
    <property type="evidence" value="ECO:0007669"/>
    <property type="project" value="TreeGrafter"/>
</dbReference>
<dbReference type="InterPro" id="IPR008937">
    <property type="entry name" value="Ras-like_GEF"/>
</dbReference>
<dbReference type="SUPFAM" id="SSF48366">
    <property type="entry name" value="Ras GEF"/>
    <property type="match status" value="1"/>
</dbReference>
<dbReference type="PANTHER" id="PTHR23113:SF368">
    <property type="entry name" value="CELL DIVISION CONTROL PROTEIN 25"/>
    <property type="match status" value="1"/>
</dbReference>
<dbReference type="InterPro" id="IPR001895">
    <property type="entry name" value="RASGEF_cat_dom"/>
</dbReference>
<dbReference type="HOGENOM" id="CLU_002632_0_1_1"/>
<evidence type="ECO:0000256" key="5">
    <source>
        <dbReference type="SAM" id="MobiDB-lite"/>
    </source>
</evidence>
<sequence>MATVTASAYSQNGNSLLDMSRAQILTASTSSTSSSSSSLSSIYQAHSNPHAYNPAGETPAPSSDNDSVSLMDDNASLYPALFCRAKYDYVAQDASALSFQTGDIIEVLTQQPSGWWDGLLNDERGWFPSNYVTIISEEEAEREFEERYGAQNQNVQNQIQLGALGQGHGPVMGASTQIGAASASASVSASASASSSGNRLSVVDMGQALMGSASSSGAEDAELWLANAMESDVYAPSASANAPPSASDFWMPQVASNGQIFYVNTKTGEQSRDLPVESDDDISSDSDLGGIAHSRGFGGDQLNHLNQLGHLTSTSSIPGSHLSFGPLRGSAETGGGGGAAAAVDPTAGGFGVPRKTGTPEPWIRRLADDGLSYYYLNKVDGTVQWTRPEPTTTTQPQTPTTAVPAGVKGRGGSNNNPSNVRPTSVYSDTSDIHPLDGMDRGSPRRRGHAHSNSATTATATAVDSSLGHQDLGMTSQLTSAEIIAHELQKALVPPPPESPLELAAAARDAIQAIVFRLRLESMVEIDVRGGSGSGAGAGGGAQTEGELHKDLDRQALLAMEGMDDLIAHVVQTVRNLLYVSAVPTTSIPSTVLPKGYTPPFSNQNPSTSTHPSSSTSTSRTHDRTHSHSSSHPNAPLKPGQRKVTATLSRLVLSARAITYDAGTVSPSDTASRIGSDAEELDKAVAAFMGDIQKLGRVQVGQPREFQQLGRKRLKGAFDARNLGLGLPGAGAAGGWSGFGWVETGPESGLDAGSGTGPGAGADVEVKKPTKVLSMDVISEIAASLTRLDVLIGVLVLAVRAPDGPAGVGSGSGALLQDQESSMLSTLQIHGFAKDVVGQVQVVLDLVGEVDVAESVVIDTPQSNLTSNSNLSIGMGHDSTSSSEGLLSSSSSSMTLDSLVSSSTTTSKSLTNMSNGSTIMSSTLGDHPSTTTLGAGMGTTINETYTRALLSARVLLRTLETALQSLFDDAASLFHHVQLLRMDPLSSIHSIGSPSSSSTVSSSVSLHHERELSLDMINVLCTSLKANSAVMVQTMERLLTVGAEQRDAVGVKEWEGGVRFSREVSRRSLVRSSMFGFGMGGGVDIGGRPSSVLRAPVGAGAGYGGFEYPELPELRSGFNGMGEAPDDELGLEDAFSRPQRPLRMEPNRYQGPQGPDVYGVPASQLHPNAGVQPFASPNIPQRPIKALPIPGKPNVIPPQATRAESGYGQRNGMGYAGAGAAAAGGDAYRDVSQQGYASESEPGSYGMTSSASEGEDGYDVGEEEEEEEEGFLGDGAGGDPLTPKTNGPGQRHNGKPKISSKVAKILGEEAPPWFLLPNEGGQDKDIVVDSDKSVKGGTVQALVERLTAHDQTDPNYTKAFLMTFKSFTTLDELFDLLVQRFKIQPPRDLAPLELRQWTSKKKNIVQFRVINTFKSMLTDEDILEKEDLYILDRMKEFVLSEDVAQVSASRPLLTLIERVQKSGETKRIVVKAAQTAPIPIVPKGISLTSASFPSITGSKKLKLTDIDSLELARQLTLFESTLYQKIRPMECLQRAREGSKGDRGEGGAMDNIALVIQTSNRIADWVADCVLSKEDSKKRAATVKHLILVADRCRTLNNFSTMIAIVSGLNTPPIRRLKRTWEQVSQRHMAQFGACEVTLDSNKNFNKYRSMLASVVPPCVPFIGVFLSTLQFIQDGNKDFLSDGMVNFKKRQMASEVISDIKRWQAHSYNLQLVPAIRDYIEESLSAFDDTDRDRFWQMSLEREPREREDEKMARLLQESGFL</sequence>
<dbReference type="Proteomes" id="UP000053593">
    <property type="component" value="Unassembled WGS sequence"/>
</dbReference>
<keyword evidence="2 3" id="KW-0344">Guanine-nucleotide releasing factor</keyword>
<dbReference type="Pfam" id="PF00618">
    <property type="entry name" value="RasGEF_N"/>
    <property type="match status" value="1"/>
</dbReference>
<dbReference type="InterPro" id="IPR001452">
    <property type="entry name" value="SH3_domain"/>
</dbReference>
<feature type="region of interest" description="Disordered" evidence="5">
    <location>
        <begin position="867"/>
        <end position="890"/>
    </location>
</feature>
<keyword evidence="1 4" id="KW-0728">SH3 domain</keyword>
<organism evidence="10 11">
    <name type="scientific">Collybiopsis luxurians FD-317 M1</name>
    <dbReference type="NCBI Taxonomy" id="944289"/>
    <lineage>
        <taxon>Eukaryota</taxon>
        <taxon>Fungi</taxon>
        <taxon>Dikarya</taxon>
        <taxon>Basidiomycota</taxon>
        <taxon>Agaricomycotina</taxon>
        <taxon>Agaricomycetes</taxon>
        <taxon>Agaricomycetidae</taxon>
        <taxon>Agaricales</taxon>
        <taxon>Marasmiineae</taxon>
        <taxon>Omphalotaceae</taxon>
        <taxon>Collybiopsis</taxon>
        <taxon>Collybiopsis luxurians</taxon>
    </lineage>
</organism>
<proteinExistence type="predicted"/>
<feature type="domain" description="N-terminal Ras-GEF" evidence="9">
    <location>
        <begin position="1329"/>
        <end position="1463"/>
    </location>
</feature>
<evidence type="ECO:0000256" key="4">
    <source>
        <dbReference type="PROSITE-ProRule" id="PRU00192"/>
    </source>
</evidence>
<feature type="region of interest" description="Disordered" evidence="5">
    <location>
        <begin position="317"/>
        <end position="361"/>
    </location>
</feature>
<feature type="region of interest" description="Disordered" evidence="5">
    <location>
        <begin position="48"/>
        <end position="68"/>
    </location>
</feature>
<dbReference type="SUPFAM" id="SSF50044">
    <property type="entry name" value="SH3-domain"/>
    <property type="match status" value="1"/>
</dbReference>
<feature type="region of interest" description="Disordered" evidence="5">
    <location>
        <begin position="385"/>
        <end position="461"/>
    </location>
</feature>
<feature type="compositionally biased region" description="Basic and acidic residues" evidence="5">
    <location>
        <begin position="430"/>
        <end position="442"/>
    </location>
</feature>
<evidence type="ECO:0000256" key="3">
    <source>
        <dbReference type="PROSITE-ProRule" id="PRU00168"/>
    </source>
</evidence>
<feature type="region of interest" description="Disordered" evidence="5">
    <location>
        <begin position="1188"/>
        <end position="1207"/>
    </location>
</feature>
<feature type="compositionally biased region" description="Low complexity" evidence="5">
    <location>
        <begin position="878"/>
        <end position="890"/>
    </location>
</feature>
<keyword evidence="11" id="KW-1185">Reference proteome</keyword>
<dbReference type="InterPro" id="IPR036028">
    <property type="entry name" value="SH3-like_dom_sf"/>
</dbReference>
<feature type="compositionally biased region" description="Polar residues" evidence="5">
    <location>
        <begin position="413"/>
        <end position="429"/>
    </location>
</feature>
<dbReference type="FunFam" id="2.30.30.40:FF:000072">
    <property type="entry name" value="Unconventional Myosin IB"/>
    <property type="match status" value="1"/>
</dbReference>
<dbReference type="Pfam" id="PF00018">
    <property type="entry name" value="SH3_1"/>
    <property type="match status" value="1"/>
</dbReference>
<dbReference type="GO" id="GO:0005085">
    <property type="term" value="F:guanyl-nucleotide exchange factor activity"/>
    <property type="evidence" value="ECO:0007669"/>
    <property type="project" value="UniProtKB-KW"/>
</dbReference>
<dbReference type="InterPro" id="IPR056685">
    <property type="entry name" value="DUF7783"/>
</dbReference>
<evidence type="ECO:0000259" key="9">
    <source>
        <dbReference type="PROSITE" id="PS50212"/>
    </source>
</evidence>
<feature type="domain" description="SH3" evidence="6">
    <location>
        <begin position="78"/>
        <end position="137"/>
    </location>
</feature>
<evidence type="ECO:0008006" key="12">
    <source>
        <dbReference type="Google" id="ProtNLM"/>
    </source>
</evidence>
<gene>
    <name evidence="10" type="ORF">GYMLUDRAFT_44664</name>
</gene>
<feature type="region of interest" description="Disordered" evidence="5">
    <location>
        <begin position="1232"/>
        <end position="1296"/>
    </location>
</feature>
<dbReference type="Gene3D" id="1.10.840.10">
    <property type="entry name" value="Ras guanine-nucleotide exchange factors catalytic domain"/>
    <property type="match status" value="1"/>
</dbReference>
<feature type="compositionally biased region" description="Low complexity" evidence="5">
    <location>
        <begin position="385"/>
        <end position="401"/>
    </location>
</feature>
<evidence type="ECO:0000259" key="6">
    <source>
        <dbReference type="PROSITE" id="PS50002"/>
    </source>
</evidence>
<dbReference type="PROSITE" id="PS50009">
    <property type="entry name" value="RASGEF_CAT"/>
    <property type="match status" value="1"/>
</dbReference>
<accession>A0A0D0CU08</accession>
<dbReference type="PROSITE" id="PS50002">
    <property type="entry name" value="SH3"/>
    <property type="match status" value="1"/>
</dbReference>
<evidence type="ECO:0000259" key="8">
    <source>
        <dbReference type="PROSITE" id="PS50020"/>
    </source>
</evidence>
<feature type="region of interest" description="Disordered" evidence="5">
    <location>
        <begin position="268"/>
        <end position="295"/>
    </location>
</feature>
<dbReference type="SMART" id="SM00229">
    <property type="entry name" value="RasGEFN"/>
    <property type="match status" value="1"/>
</dbReference>
<evidence type="ECO:0000256" key="1">
    <source>
        <dbReference type="ARBA" id="ARBA00022443"/>
    </source>
</evidence>
<dbReference type="EMBL" id="KN834780">
    <property type="protein sequence ID" value="KIK59298.1"/>
    <property type="molecule type" value="Genomic_DNA"/>
</dbReference>
<dbReference type="SMART" id="SM00326">
    <property type="entry name" value="SH3"/>
    <property type="match status" value="1"/>
</dbReference>
<dbReference type="SMART" id="SM00147">
    <property type="entry name" value="RasGEF"/>
    <property type="match status" value="1"/>
</dbReference>
<dbReference type="Gene3D" id="1.20.870.10">
    <property type="entry name" value="Son of sevenless (SoS) protein Chain: S domain 1"/>
    <property type="match status" value="1"/>
</dbReference>
<dbReference type="PROSITE" id="PS50020">
    <property type="entry name" value="WW_DOMAIN_2"/>
    <property type="match status" value="1"/>
</dbReference>
<feature type="domain" description="Ras-GEF" evidence="7">
    <location>
        <begin position="1506"/>
        <end position="1745"/>
    </location>
</feature>
<dbReference type="InterPro" id="IPR001202">
    <property type="entry name" value="WW_dom"/>
</dbReference>
<evidence type="ECO:0000259" key="7">
    <source>
        <dbReference type="PROSITE" id="PS50009"/>
    </source>
</evidence>
<dbReference type="InterPro" id="IPR036964">
    <property type="entry name" value="RASGEF_cat_dom_sf"/>
</dbReference>
<dbReference type="Gene3D" id="2.30.30.40">
    <property type="entry name" value="SH3 Domains"/>
    <property type="match status" value="1"/>
</dbReference>
<dbReference type="CDD" id="cd00201">
    <property type="entry name" value="WW"/>
    <property type="match status" value="1"/>
</dbReference>
<dbReference type="GO" id="GO:0007265">
    <property type="term" value="P:Ras protein signal transduction"/>
    <property type="evidence" value="ECO:0007669"/>
    <property type="project" value="TreeGrafter"/>
</dbReference>
<dbReference type="InterPro" id="IPR023578">
    <property type="entry name" value="Ras_GEF_dom_sf"/>
</dbReference>